<dbReference type="Pfam" id="PF11741">
    <property type="entry name" value="AMIN"/>
    <property type="match status" value="1"/>
</dbReference>
<accession>A0ABS6WTK3</accession>
<reference evidence="6" key="1">
    <citation type="submission" date="2021-07" db="EMBL/GenBank/DDBJ databases">
        <title>Pseudohoeflea marina sp. nov. a polyhydroxyalcanoate-producing bacterium.</title>
        <authorList>
            <person name="Zheng W."/>
            <person name="Yu S."/>
            <person name="Huang Y."/>
        </authorList>
    </citation>
    <scope>NUCLEOTIDE SEQUENCE</scope>
    <source>
        <strain evidence="6">DP4N28-3</strain>
    </source>
</reference>
<dbReference type="InterPro" id="IPR050695">
    <property type="entry name" value="N-acetylmuramoyl_amidase_3"/>
</dbReference>
<comment type="catalytic activity">
    <reaction evidence="1">
        <text>Hydrolyzes the link between N-acetylmuramoyl residues and L-amino acid residues in certain cell-wall glycopeptides.</text>
        <dbReference type="EC" id="3.5.1.28"/>
    </reaction>
</comment>
<dbReference type="PANTHER" id="PTHR30404">
    <property type="entry name" value="N-ACETYLMURAMOYL-L-ALANINE AMIDASE"/>
    <property type="match status" value="1"/>
</dbReference>
<evidence type="ECO:0000256" key="3">
    <source>
        <dbReference type="ARBA" id="ARBA00022801"/>
    </source>
</evidence>
<dbReference type="PANTHER" id="PTHR30404:SF0">
    <property type="entry name" value="N-ACETYLMURAMOYL-L-ALANINE AMIDASE AMIC"/>
    <property type="match status" value="1"/>
</dbReference>
<evidence type="ECO:0000313" key="7">
    <source>
        <dbReference type="Proteomes" id="UP001430804"/>
    </source>
</evidence>
<evidence type="ECO:0000256" key="4">
    <source>
        <dbReference type="SAM" id="SignalP"/>
    </source>
</evidence>
<comment type="caution">
    <text evidence="6">The sequence shown here is derived from an EMBL/GenBank/DDBJ whole genome shotgun (WGS) entry which is preliminary data.</text>
</comment>
<keyword evidence="7" id="KW-1185">Reference proteome</keyword>
<dbReference type="SMART" id="SM00646">
    <property type="entry name" value="Ami_3"/>
    <property type="match status" value="1"/>
</dbReference>
<dbReference type="EC" id="3.5.1.28" evidence="2"/>
<organism evidence="6 7">
    <name type="scientific">Pseudohoeflea coraliihabitans</name>
    <dbReference type="NCBI Taxonomy" id="2860393"/>
    <lineage>
        <taxon>Bacteria</taxon>
        <taxon>Pseudomonadati</taxon>
        <taxon>Pseudomonadota</taxon>
        <taxon>Alphaproteobacteria</taxon>
        <taxon>Hyphomicrobiales</taxon>
        <taxon>Rhizobiaceae</taxon>
        <taxon>Pseudohoeflea</taxon>
    </lineage>
</organism>
<name>A0ABS6WTK3_9HYPH</name>
<feature type="domain" description="MurNAc-LAA" evidence="5">
    <location>
        <begin position="248"/>
        <end position="402"/>
    </location>
</feature>
<dbReference type="Pfam" id="PF01520">
    <property type="entry name" value="Amidase_3"/>
    <property type="match status" value="1"/>
</dbReference>
<keyword evidence="3" id="KW-0378">Hydrolase</keyword>
<evidence type="ECO:0000313" key="6">
    <source>
        <dbReference type="EMBL" id="MBW3098943.1"/>
    </source>
</evidence>
<protein>
    <recommendedName>
        <fullName evidence="2">N-acetylmuramoyl-L-alanine amidase</fullName>
        <ecNumber evidence="2">3.5.1.28</ecNumber>
    </recommendedName>
</protein>
<evidence type="ECO:0000256" key="1">
    <source>
        <dbReference type="ARBA" id="ARBA00001561"/>
    </source>
</evidence>
<sequence length="413" mass="43819">MAGAVRRASGAFGAFAALTCALWLSAFVAGAASQENNGRAAAERIDGALAFAARLVADAERARLLIDFETPPTFKVRYLDSPARIVVELSPSIFAFDRAGLKERGLVRTLRFGDAGPDKARLVLELAGPARLEKAAIEPLEGGGGHRLVLDAVVADQAAFSALVDEADWLADLSEDRSAPSVGTEMVIVIDPGHGGIDGGAEGVQGTQEKDVTLAFARALRDALNDLDNIRTVLTRSDDSFLSLSGRLRAAHQAEADLLLSIHADSIRLRRLRGATVYTLSDRASDAVAAALLEQEDEAVAMIGAEIEHAPDSVAGILVDMARNETRVLSTGLASEIVASFEGQVRLINNPHRQAGFRVLQSPDLPSALIELGYLSNPEDEKLLTDAAWRRKAAELLAASIAQYRDTILAAGE</sequence>
<feature type="signal peptide" evidence="4">
    <location>
        <begin position="1"/>
        <end position="31"/>
    </location>
</feature>
<dbReference type="RefSeq" id="WP_219203237.1">
    <property type="nucleotide sequence ID" value="NZ_JAHWQX010000004.1"/>
</dbReference>
<dbReference type="InterPro" id="IPR002508">
    <property type="entry name" value="MurNAc-LAA_cat"/>
</dbReference>
<keyword evidence="4" id="KW-0732">Signal</keyword>
<evidence type="ECO:0000256" key="2">
    <source>
        <dbReference type="ARBA" id="ARBA00011901"/>
    </source>
</evidence>
<evidence type="ECO:0000259" key="5">
    <source>
        <dbReference type="SMART" id="SM00646"/>
    </source>
</evidence>
<dbReference type="CDD" id="cd02696">
    <property type="entry name" value="MurNAc-LAA"/>
    <property type="match status" value="1"/>
</dbReference>
<dbReference type="InterPro" id="IPR021731">
    <property type="entry name" value="AMIN_dom"/>
</dbReference>
<dbReference type="Proteomes" id="UP001430804">
    <property type="component" value="Unassembled WGS sequence"/>
</dbReference>
<gene>
    <name evidence="6" type="ORF">KY465_16810</name>
</gene>
<feature type="chain" id="PRO_5046347627" description="N-acetylmuramoyl-L-alanine amidase" evidence="4">
    <location>
        <begin position="32"/>
        <end position="413"/>
    </location>
</feature>
<proteinExistence type="predicted"/>
<dbReference type="EMBL" id="JAHWQX010000004">
    <property type="protein sequence ID" value="MBW3098943.1"/>
    <property type="molecule type" value="Genomic_DNA"/>
</dbReference>